<feature type="domain" description="Translation elongation factor EFG/EF2" evidence="7">
    <location>
        <begin position="383"/>
        <end position="512"/>
    </location>
</feature>
<dbReference type="InterPro" id="IPR004160">
    <property type="entry name" value="Transl_elong_EFTu/EF1A_C"/>
</dbReference>
<evidence type="ECO:0000256" key="1">
    <source>
        <dbReference type="ARBA" id="ARBA00004496"/>
    </source>
</evidence>
<dbReference type="EMBL" id="KQ762951">
    <property type="protein sequence ID" value="OAD55196.1"/>
    <property type="molecule type" value="Genomic_DNA"/>
</dbReference>
<sequence>MDKNGTDFDHLIQTLKDRLGTNAHAIQCPIGVQDAFGGIINIIQMKAYHFDGKPNEDYKEIPIPEELKDTADIRSEVFFDALSHFDEDFFTKYAEGKELKVAGIKIVIRKATIADKFFPVLYGSTFKNKGVKLMIDAVIDYLPSLSDVAAIKGILPATSKGAERHSNDEEPFSALALKVMTDTFDGRLISFTVYLGTLESRSYVSNSTKEKKERDGRILQMRVNSRAEIKKVYTGDIGAIGGLKDTSTGDTLCDERHEVISEEMLSSEPVISLALEPKTKADERKMSLSLLKTVEKDPTFRVSSDNETGQTIISGMAELHLDILIDHLKREFKVGTNVGNPQAAYMKQMKQHVIALSVSLFINQVVTTVISADLHINIRLCQQSAHQDLKGSWKCGITGKQYAHQAFQGSPESNMHIKTFRDHRTATRTSYPHNQPTPTDIYFVNKIVGGDVPHEYIQPVLEGLIEPLANCLIAGYQDIDDKATLYHDSFHPVDSSERASNIAASKSLEDNNGLLKPIINVKVIIPDEYHGSIVDEISGKRGTIEADGIPGNSKVTEAKVPLSETKNWSHVPWKTTLTAAVTSYCSKPEAGGYKDMFKDYASTDAAQKKGCRSNGWFSVVVPATDGPMPQTCDDKLELVELEIRELLTKYEFEGNDTPIISVSARRTLDGKKEEVDKPVLLAVEDVFTITRRGTVATGRIEHGTLKVNDEIDTIVINIGRKKVVVTGIEMFRKLLDEAQAGSVTPCTKFKGEVYILIDQDGRRHISYNLGYRPKFYFRRTDVTGSMEDFINEGEKSELNMPGDYVTITVRLIHPVALEKDTQFSIHVGGRNVTALYKSTFNNFFDYDMETRINHCAQSQTFILLQNLLLSLTAHEIVNVVLGGFNEQLLLTYLKPNKIIEPNKNHVTMLVSAGYDYPPRTKITKCEMSEISTLINDFTHKECNLSGSRYSSKAHSIAEELEILTAISGKVTKSISIYCSKKLNTDINELTKEIDEALINIGFDYKDYNLKYPNN</sequence>
<dbReference type="GO" id="GO:0005525">
    <property type="term" value="F:GTP binding"/>
    <property type="evidence" value="ECO:0007669"/>
    <property type="project" value="UniProtKB-KW"/>
</dbReference>
<dbReference type="InterPro" id="IPR041095">
    <property type="entry name" value="EFG_II"/>
</dbReference>
<dbReference type="InterPro" id="IPR009001">
    <property type="entry name" value="Transl_elong_EF1A/Init_IF2_C"/>
</dbReference>
<dbReference type="InterPro" id="IPR009022">
    <property type="entry name" value="EFG_III"/>
</dbReference>
<dbReference type="InterPro" id="IPR004161">
    <property type="entry name" value="EFTu-like_2"/>
</dbReference>
<dbReference type="InterPro" id="IPR053905">
    <property type="entry name" value="EF-G-like_DII"/>
</dbReference>
<dbReference type="CDD" id="cd04088">
    <property type="entry name" value="EFG_mtEFG_II"/>
    <property type="match status" value="1"/>
</dbReference>
<evidence type="ECO:0000256" key="4">
    <source>
        <dbReference type="ARBA" id="ARBA00022917"/>
    </source>
</evidence>
<dbReference type="Gene3D" id="3.30.70.870">
    <property type="entry name" value="Elongation Factor G (Translational Gtpase), domain 3"/>
    <property type="match status" value="1"/>
</dbReference>
<dbReference type="SUPFAM" id="SSF54980">
    <property type="entry name" value="EF-G C-terminal domain-like"/>
    <property type="match status" value="2"/>
</dbReference>
<dbReference type="SUPFAM" id="SSF50465">
    <property type="entry name" value="EF-Tu/eEF-1alpha/eIF2-gamma C-terminal domain"/>
    <property type="match status" value="1"/>
</dbReference>
<dbReference type="OrthoDB" id="198619at2759"/>
<dbReference type="Gene3D" id="2.40.30.10">
    <property type="entry name" value="Translation factors"/>
    <property type="match status" value="3"/>
</dbReference>
<keyword evidence="3 8" id="KW-0251">Elongation factor</keyword>
<dbReference type="PANTHER" id="PTHR43261:SF1">
    <property type="entry name" value="RIBOSOME-RELEASING FACTOR 2, MITOCHONDRIAL"/>
    <property type="match status" value="1"/>
</dbReference>
<evidence type="ECO:0000259" key="7">
    <source>
        <dbReference type="SMART" id="SM00889"/>
    </source>
</evidence>
<evidence type="ECO:0000256" key="2">
    <source>
        <dbReference type="ARBA" id="ARBA00022741"/>
    </source>
</evidence>
<dbReference type="InterPro" id="IPR035647">
    <property type="entry name" value="EFG_III/V"/>
</dbReference>
<evidence type="ECO:0000313" key="8">
    <source>
        <dbReference type="EMBL" id="OAD55196.1"/>
    </source>
</evidence>
<feature type="domain" description="Elongation factor EFG" evidence="6">
    <location>
        <begin position="513"/>
        <end position="579"/>
    </location>
</feature>
<organism evidence="8 9">
    <name type="scientific">Eufriesea mexicana</name>
    <dbReference type="NCBI Taxonomy" id="516756"/>
    <lineage>
        <taxon>Eukaryota</taxon>
        <taxon>Metazoa</taxon>
        <taxon>Ecdysozoa</taxon>
        <taxon>Arthropoda</taxon>
        <taxon>Hexapoda</taxon>
        <taxon>Insecta</taxon>
        <taxon>Pterygota</taxon>
        <taxon>Neoptera</taxon>
        <taxon>Endopterygota</taxon>
        <taxon>Hymenoptera</taxon>
        <taxon>Apocrita</taxon>
        <taxon>Aculeata</taxon>
        <taxon>Apoidea</taxon>
        <taxon>Anthophila</taxon>
        <taxon>Apidae</taxon>
        <taxon>Eufriesea</taxon>
    </lineage>
</organism>
<gene>
    <name evidence="8" type="ORF">WN48_05221</name>
</gene>
<dbReference type="FunFam" id="2.40.30.10:FF:000002">
    <property type="entry name" value="Elongation factor Tu"/>
    <property type="match status" value="1"/>
</dbReference>
<keyword evidence="4" id="KW-0648">Protein biosynthesis</keyword>
<dbReference type="SMART" id="SM00889">
    <property type="entry name" value="EFG_IV"/>
    <property type="match status" value="1"/>
</dbReference>
<keyword evidence="2" id="KW-0547">Nucleotide-binding</keyword>
<evidence type="ECO:0000256" key="3">
    <source>
        <dbReference type="ARBA" id="ARBA00022768"/>
    </source>
</evidence>
<dbReference type="PANTHER" id="PTHR43261">
    <property type="entry name" value="TRANSLATION ELONGATION FACTOR G-RELATED"/>
    <property type="match status" value="1"/>
</dbReference>
<dbReference type="FunFam" id="2.40.30.10:FF:000006">
    <property type="entry name" value="Elongation factor G"/>
    <property type="match status" value="1"/>
</dbReference>
<proteinExistence type="predicted"/>
<evidence type="ECO:0000313" key="9">
    <source>
        <dbReference type="Proteomes" id="UP000250275"/>
    </source>
</evidence>
<dbReference type="SUPFAM" id="SSF52540">
    <property type="entry name" value="P-loop containing nucleoside triphosphate hydrolases"/>
    <property type="match status" value="1"/>
</dbReference>
<dbReference type="GO" id="GO:0005737">
    <property type="term" value="C:cytoplasm"/>
    <property type="evidence" value="ECO:0007669"/>
    <property type="project" value="UniProtKB-SubCell"/>
</dbReference>
<dbReference type="SUPFAM" id="SSF50447">
    <property type="entry name" value="Translation proteins"/>
    <property type="match status" value="2"/>
</dbReference>
<dbReference type="FunFam" id="3.30.70.870:FF:000001">
    <property type="entry name" value="Elongation factor G"/>
    <property type="match status" value="1"/>
</dbReference>
<dbReference type="Pfam" id="PF03764">
    <property type="entry name" value="EFG_IV"/>
    <property type="match status" value="1"/>
</dbReference>
<reference evidence="8 9" key="1">
    <citation type="submission" date="2015-07" db="EMBL/GenBank/DDBJ databases">
        <title>The genome of Eufriesea mexicana.</title>
        <authorList>
            <person name="Pan H."/>
            <person name="Kapheim K."/>
        </authorList>
    </citation>
    <scope>NUCLEOTIDE SEQUENCE [LARGE SCALE GENOMIC DNA]</scope>
    <source>
        <strain evidence="8">0111107269</strain>
        <tissue evidence="8">Whole body</tissue>
    </source>
</reference>
<dbReference type="SMART" id="SM00838">
    <property type="entry name" value="EFG_C"/>
    <property type="match status" value="1"/>
</dbReference>
<dbReference type="InterPro" id="IPR009000">
    <property type="entry name" value="Transl_B-barrel_sf"/>
</dbReference>
<protein>
    <submittedName>
        <fullName evidence="8">Elongation factor G</fullName>
    </submittedName>
</protein>
<dbReference type="GO" id="GO:0003746">
    <property type="term" value="F:translation elongation factor activity"/>
    <property type="evidence" value="ECO:0007669"/>
    <property type="project" value="UniProtKB-KW"/>
</dbReference>
<dbReference type="InterPro" id="IPR000640">
    <property type="entry name" value="EFG_V-like"/>
</dbReference>
<keyword evidence="9" id="KW-1185">Reference proteome</keyword>
<name>A0A310SMM4_9HYME</name>
<dbReference type="Gene3D" id="3.30.70.240">
    <property type="match status" value="1"/>
</dbReference>
<evidence type="ECO:0000256" key="5">
    <source>
        <dbReference type="ARBA" id="ARBA00023134"/>
    </source>
</evidence>
<keyword evidence="5" id="KW-0342">GTP-binding</keyword>
<dbReference type="Pfam" id="PF22042">
    <property type="entry name" value="EF-G_D2"/>
    <property type="match status" value="1"/>
</dbReference>
<dbReference type="Gene3D" id="3.30.230.10">
    <property type="match status" value="1"/>
</dbReference>
<dbReference type="InterPro" id="IPR014721">
    <property type="entry name" value="Ribsml_uS5_D2-typ_fold_subgr"/>
</dbReference>
<accession>A0A310SMM4</accession>
<dbReference type="Gene3D" id="3.40.50.300">
    <property type="entry name" value="P-loop containing nucleotide triphosphate hydrolases"/>
    <property type="match status" value="1"/>
</dbReference>
<dbReference type="CDD" id="cd16262">
    <property type="entry name" value="EFG_III"/>
    <property type="match status" value="1"/>
</dbReference>
<dbReference type="SUPFAM" id="SSF54211">
    <property type="entry name" value="Ribosomal protein S5 domain 2-like"/>
    <property type="match status" value="1"/>
</dbReference>
<dbReference type="Pfam" id="PF03143">
    <property type="entry name" value="GTP_EFTU_D3"/>
    <property type="match status" value="1"/>
</dbReference>
<comment type="subcellular location">
    <subcellularLocation>
        <location evidence="1">Cytoplasm</location>
    </subcellularLocation>
</comment>
<dbReference type="AlphaFoldDB" id="A0A310SMM4"/>
<dbReference type="Pfam" id="PF14492">
    <property type="entry name" value="EFG_III"/>
    <property type="match status" value="1"/>
</dbReference>
<dbReference type="InterPro" id="IPR020568">
    <property type="entry name" value="Ribosomal_Su5_D2-typ_SF"/>
</dbReference>
<dbReference type="Proteomes" id="UP000250275">
    <property type="component" value="Unassembled WGS sequence"/>
</dbReference>
<dbReference type="Pfam" id="PF03144">
    <property type="entry name" value="GTP_EFTU_D2"/>
    <property type="match status" value="1"/>
</dbReference>
<dbReference type="InterPro" id="IPR005517">
    <property type="entry name" value="Transl_elong_EFG/EF2_IV"/>
</dbReference>
<evidence type="ECO:0000259" key="6">
    <source>
        <dbReference type="SMART" id="SM00838"/>
    </source>
</evidence>
<dbReference type="GO" id="GO:0032790">
    <property type="term" value="P:ribosome disassembly"/>
    <property type="evidence" value="ECO:0007669"/>
    <property type="project" value="TreeGrafter"/>
</dbReference>
<dbReference type="InterPro" id="IPR027417">
    <property type="entry name" value="P-loop_NTPase"/>
</dbReference>